<gene>
    <name evidence="2" type="ORF">MNEG_16235</name>
</gene>
<dbReference type="KEGG" id="mng:MNEG_16235"/>
<feature type="non-terminal residue" evidence="2">
    <location>
        <position position="1"/>
    </location>
</feature>
<dbReference type="RefSeq" id="XP_013890749.1">
    <property type="nucleotide sequence ID" value="XM_014035295.1"/>
</dbReference>
<dbReference type="GeneID" id="25733974"/>
<dbReference type="EMBL" id="KK106354">
    <property type="protein sequence ID" value="KIY91729.1"/>
    <property type="molecule type" value="Genomic_DNA"/>
</dbReference>
<accession>A0A0D2LI79</accession>
<feature type="non-terminal residue" evidence="2">
    <location>
        <position position="88"/>
    </location>
</feature>
<feature type="region of interest" description="Disordered" evidence="1">
    <location>
        <begin position="32"/>
        <end position="58"/>
    </location>
</feature>
<dbReference type="AlphaFoldDB" id="A0A0D2LI79"/>
<protein>
    <submittedName>
        <fullName evidence="2">Uncharacterized protein</fullName>
    </submittedName>
</protein>
<reference evidence="2 3" key="1">
    <citation type="journal article" date="2013" name="BMC Genomics">
        <title>Reconstruction of the lipid metabolism for the microalga Monoraphidium neglectum from its genome sequence reveals characteristics suitable for biofuel production.</title>
        <authorList>
            <person name="Bogen C."/>
            <person name="Al-Dilaimi A."/>
            <person name="Albersmeier A."/>
            <person name="Wichmann J."/>
            <person name="Grundmann M."/>
            <person name="Rupp O."/>
            <person name="Lauersen K.J."/>
            <person name="Blifernez-Klassen O."/>
            <person name="Kalinowski J."/>
            <person name="Goesmann A."/>
            <person name="Mussgnug J.H."/>
            <person name="Kruse O."/>
        </authorList>
    </citation>
    <scope>NUCLEOTIDE SEQUENCE [LARGE SCALE GENOMIC DNA]</scope>
    <source>
        <strain evidence="2 3">SAG 48.87</strain>
    </source>
</reference>
<organism evidence="2 3">
    <name type="scientific">Monoraphidium neglectum</name>
    <dbReference type="NCBI Taxonomy" id="145388"/>
    <lineage>
        <taxon>Eukaryota</taxon>
        <taxon>Viridiplantae</taxon>
        <taxon>Chlorophyta</taxon>
        <taxon>core chlorophytes</taxon>
        <taxon>Chlorophyceae</taxon>
        <taxon>CS clade</taxon>
        <taxon>Sphaeropleales</taxon>
        <taxon>Selenastraceae</taxon>
        <taxon>Monoraphidium</taxon>
    </lineage>
</organism>
<evidence type="ECO:0000313" key="2">
    <source>
        <dbReference type="EMBL" id="KIY91729.1"/>
    </source>
</evidence>
<dbReference type="Proteomes" id="UP000054498">
    <property type="component" value="Unassembled WGS sequence"/>
</dbReference>
<keyword evidence="3" id="KW-1185">Reference proteome</keyword>
<evidence type="ECO:0000256" key="1">
    <source>
        <dbReference type="SAM" id="MobiDB-lite"/>
    </source>
</evidence>
<proteinExistence type="predicted"/>
<evidence type="ECO:0000313" key="3">
    <source>
        <dbReference type="Proteomes" id="UP000054498"/>
    </source>
</evidence>
<sequence length="88" mass="8647">AAAAAAEGEVLQLRLASLCIMARVMGEVSSHMSAAGPQGAAAPTCGPPSLRSHEAALPGAARSAAGGAGWMLDGLPHLHSGVSLLHLE</sequence>
<name>A0A0D2LI79_9CHLO</name>